<protein>
    <submittedName>
        <fullName evidence="2">Uncharacterized protein</fullName>
    </submittedName>
</protein>
<dbReference type="EMBL" id="JARQZJ010000137">
    <property type="protein sequence ID" value="KAK9892714.1"/>
    <property type="molecule type" value="Genomic_DNA"/>
</dbReference>
<proteinExistence type="predicted"/>
<evidence type="ECO:0000313" key="2">
    <source>
        <dbReference type="EMBL" id="KAK9892714.1"/>
    </source>
</evidence>
<dbReference type="AlphaFoldDB" id="A0AAW1VBF9"/>
<evidence type="ECO:0000256" key="1">
    <source>
        <dbReference type="SAM" id="MobiDB-lite"/>
    </source>
</evidence>
<evidence type="ECO:0000313" key="3">
    <source>
        <dbReference type="Proteomes" id="UP001431783"/>
    </source>
</evidence>
<keyword evidence="3" id="KW-1185">Reference proteome</keyword>
<feature type="compositionally biased region" description="Polar residues" evidence="1">
    <location>
        <begin position="51"/>
        <end position="60"/>
    </location>
</feature>
<feature type="region of interest" description="Disordered" evidence="1">
    <location>
        <begin position="51"/>
        <end position="75"/>
    </location>
</feature>
<feature type="region of interest" description="Disordered" evidence="1">
    <location>
        <begin position="87"/>
        <end position="122"/>
    </location>
</feature>
<reference evidence="2 3" key="1">
    <citation type="submission" date="2023-03" db="EMBL/GenBank/DDBJ databases">
        <title>Genome insight into feeding habits of ladybird beetles.</title>
        <authorList>
            <person name="Li H.-S."/>
            <person name="Huang Y.-H."/>
            <person name="Pang H."/>
        </authorList>
    </citation>
    <scope>NUCLEOTIDE SEQUENCE [LARGE SCALE GENOMIC DNA]</scope>
    <source>
        <strain evidence="2">SYSU_2023b</strain>
        <tissue evidence="2">Whole body</tissue>
    </source>
</reference>
<name>A0AAW1VBF9_9CUCU</name>
<gene>
    <name evidence="2" type="ORF">WA026_021575</name>
</gene>
<sequence length="122" mass="13870">MHISSPLDSNGIRVDQLQEIGVILEEKNIHNNKIITVDNILETDNLNKFRQSIGTPSASGGRNERKEEEIVGRQVHPAETEIEIELDPTRNKKFGEQGMKPEDTRLRKAEGKEEKREAEAKQ</sequence>
<dbReference type="Proteomes" id="UP001431783">
    <property type="component" value="Unassembled WGS sequence"/>
</dbReference>
<feature type="compositionally biased region" description="Basic and acidic residues" evidence="1">
    <location>
        <begin position="62"/>
        <end position="75"/>
    </location>
</feature>
<accession>A0AAW1VBF9</accession>
<organism evidence="2 3">
    <name type="scientific">Henosepilachna vigintioctopunctata</name>
    <dbReference type="NCBI Taxonomy" id="420089"/>
    <lineage>
        <taxon>Eukaryota</taxon>
        <taxon>Metazoa</taxon>
        <taxon>Ecdysozoa</taxon>
        <taxon>Arthropoda</taxon>
        <taxon>Hexapoda</taxon>
        <taxon>Insecta</taxon>
        <taxon>Pterygota</taxon>
        <taxon>Neoptera</taxon>
        <taxon>Endopterygota</taxon>
        <taxon>Coleoptera</taxon>
        <taxon>Polyphaga</taxon>
        <taxon>Cucujiformia</taxon>
        <taxon>Coccinelloidea</taxon>
        <taxon>Coccinellidae</taxon>
        <taxon>Epilachninae</taxon>
        <taxon>Epilachnini</taxon>
        <taxon>Henosepilachna</taxon>
    </lineage>
</organism>
<comment type="caution">
    <text evidence="2">The sequence shown here is derived from an EMBL/GenBank/DDBJ whole genome shotgun (WGS) entry which is preliminary data.</text>
</comment>